<evidence type="ECO:0000313" key="18">
    <source>
        <dbReference type="Proteomes" id="UP000035681"/>
    </source>
</evidence>
<dbReference type="InterPro" id="IPR002048">
    <property type="entry name" value="EF_hand_dom"/>
</dbReference>
<keyword evidence="13" id="KW-0472">Membrane</keyword>
<evidence type="ECO:0000256" key="9">
    <source>
        <dbReference type="ARBA" id="ARBA00022723"/>
    </source>
</evidence>
<protein>
    <submittedName>
        <fullName evidence="19">EF-hand domain-containing protein</fullName>
    </submittedName>
</protein>
<evidence type="ECO:0000256" key="16">
    <source>
        <dbReference type="ARBA" id="ARBA00038164"/>
    </source>
</evidence>
<feature type="domain" description="EF-hand" evidence="17">
    <location>
        <begin position="166"/>
        <end position="196"/>
    </location>
</feature>
<evidence type="ECO:0000256" key="2">
    <source>
        <dbReference type="ARBA" id="ARBA00004236"/>
    </source>
</evidence>
<comment type="subcellular location">
    <subcellularLocation>
        <location evidence="2">Cell membrane</location>
    </subcellularLocation>
    <subcellularLocation>
        <location evidence="3">Cytoplasm</location>
    </subcellularLocation>
    <subcellularLocation>
        <location evidence="1">Nucleus</location>
    </subcellularLocation>
</comment>
<dbReference type="PROSITE" id="PS50222">
    <property type="entry name" value="EF_HAND_2"/>
    <property type="match status" value="2"/>
</dbReference>
<evidence type="ECO:0000256" key="3">
    <source>
        <dbReference type="ARBA" id="ARBA00004496"/>
    </source>
</evidence>
<dbReference type="InterPro" id="IPR011992">
    <property type="entry name" value="EF-hand-dom_pair"/>
</dbReference>
<keyword evidence="7" id="KW-0597">Phosphoprotein</keyword>
<dbReference type="InterPro" id="IPR051875">
    <property type="entry name" value="Calcineurin_B_homologous"/>
</dbReference>
<evidence type="ECO:0000256" key="13">
    <source>
        <dbReference type="ARBA" id="ARBA00023136"/>
    </source>
</evidence>
<evidence type="ECO:0000256" key="4">
    <source>
        <dbReference type="ARBA" id="ARBA00022448"/>
    </source>
</evidence>
<evidence type="ECO:0000256" key="6">
    <source>
        <dbReference type="ARBA" id="ARBA00022490"/>
    </source>
</evidence>
<keyword evidence="11" id="KW-0106">Calcium</keyword>
<keyword evidence="5" id="KW-1003">Cell membrane</keyword>
<evidence type="ECO:0000256" key="8">
    <source>
        <dbReference type="ARBA" id="ARBA00022707"/>
    </source>
</evidence>
<dbReference type="GO" id="GO:0005634">
    <property type="term" value="C:nucleus"/>
    <property type="evidence" value="ECO:0007669"/>
    <property type="project" value="UniProtKB-SubCell"/>
</dbReference>
<evidence type="ECO:0000256" key="11">
    <source>
        <dbReference type="ARBA" id="ARBA00022837"/>
    </source>
</evidence>
<dbReference type="Proteomes" id="UP000035681">
    <property type="component" value="Unplaced"/>
</dbReference>
<dbReference type="SUPFAM" id="SSF47473">
    <property type="entry name" value="EF-hand"/>
    <property type="match status" value="1"/>
</dbReference>
<name>A0AAF5CVJ0_STRER</name>
<dbReference type="SMART" id="SM00054">
    <property type="entry name" value="EFh"/>
    <property type="match status" value="2"/>
</dbReference>
<keyword evidence="12" id="KW-0653">Protein transport</keyword>
<keyword evidence="8" id="KW-0519">Myristate</keyword>
<evidence type="ECO:0000256" key="5">
    <source>
        <dbReference type="ARBA" id="ARBA00022475"/>
    </source>
</evidence>
<organism evidence="18 19">
    <name type="scientific">Strongyloides stercoralis</name>
    <name type="common">Threadworm</name>
    <dbReference type="NCBI Taxonomy" id="6248"/>
    <lineage>
        <taxon>Eukaryota</taxon>
        <taxon>Metazoa</taxon>
        <taxon>Ecdysozoa</taxon>
        <taxon>Nematoda</taxon>
        <taxon>Chromadorea</taxon>
        <taxon>Rhabditida</taxon>
        <taxon>Tylenchina</taxon>
        <taxon>Panagrolaimomorpha</taxon>
        <taxon>Strongyloidoidea</taxon>
        <taxon>Strongyloididae</taxon>
        <taxon>Strongyloides</taxon>
    </lineage>
</organism>
<keyword evidence="15" id="KW-0449">Lipoprotein</keyword>
<accession>A0AAF5CVJ0</accession>
<evidence type="ECO:0000256" key="12">
    <source>
        <dbReference type="ARBA" id="ARBA00022927"/>
    </source>
</evidence>
<keyword evidence="10" id="KW-0677">Repeat</keyword>
<sequence>MGNSKSTPKLSTIELKSICDETGFNKAQVNRLYQRFQALDVSQTGTLTKDDFNSIPELSINPLGDRIIDAFFRDKGEREEHITFKDFVTVMAHFRPVLGKKNDGINSRREKLRCKLIFYCKKLYSLVSFSMFDLNKNGFITREEFKVILNMMVGNNITTDQLECIADRTITEADTNNDGKISFEEFCKAMDKTDIEQRMSIRFIS</sequence>
<dbReference type="GO" id="GO:0005509">
    <property type="term" value="F:calcium ion binding"/>
    <property type="evidence" value="ECO:0007669"/>
    <property type="project" value="InterPro"/>
</dbReference>
<dbReference type="PANTHER" id="PTHR46002">
    <property type="entry name" value="EG:114D9.1 PROTEIN-RELATED"/>
    <property type="match status" value="1"/>
</dbReference>
<proteinExistence type="inferred from homology"/>
<keyword evidence="14" id="KW-0539">Nucleus</keyword>
<keyword evidence="6" id="KW-0963">Cytoplasm</keyword>
<evidence type="ECO:0000256" key="14">
    <source>
        <dbReference type="ARBA" id="ARBA00023242"/>
    </source>
</evidence>
<dbReference type="CDD" id="cd00051">
    <property type="entry name" value="EFh"/>
    <property type="match status" value="1"/>
</dbReference>
<dbReference type="Pfam" id="PF13499">
    <property type="entry name" value="EF-hand_7"/>
    <property type="match status" value="1"/>
</dbReference>
<keyword evidence="18" id="KW-1185">Reference proteome</keyword>
<evidence type="ECO:0000256" key="15">
    <source>
        <dbReference type="ARBA" id="ARBA00023288"/>
    </source>
</evidence>
<evidence type="ECO:0000256" key="7">
    <source>
        <dbReference type="ARBA" id="ARBA00022553"/>
    </source>
</evidence>
<dbReference type="AlphaFoldDB" id="A0AAF5CVJ0"/>
<dbReference type="GO" id="GO:0005886">
    <property type="term" value="C:plasma membrane"/>
    <property type="evidence" value="ECO:0007669"/>
    <property type="project" value="UniProtKB-SubCell"/>
</dbReference>
<evidence type="ECO:0000256" key="1">
    <source>
        <dbReference type="ARBA" id="ARBA00004123"/>
    </source>
</evidence>
<dbReference type="Gene3D" id="1.10.238.10">
    <property type="entry name" value="EF-hand"/>
    <property type="match status" value="1"/>
</dbReference>
<dbReference type="GO" id="GO:0005737">
    <property type="term" value="C:cytoplasm"/>
    <property type="evidence" value="ECO:0007669"/>
    <property type="project" value="UniProtKB-SubCell"/>
</dbReference>
<dbReference type="WBParaSite" id="TCONS_00002469.p1">
    <property type="protein sequence ID" value="TCONS_00002469.p1"/>
    <property type="gene ID" value="XLOC_002318"/>
</dbReference>
<keyword evidence="4" id="KW-0813">Transport</keyword>
<keyword evidence="9" id="KW-0479">Metal-binding</keyword>
<comment type="similarity">
    <text evidence="16">Belongs to the calcineurin regulatory subunit family. CHP subfamily.</text>
</comment>
<evidence type="ECO:0000259" key="17">
    <source>
        <dbReference type="PROSITE" id="PS50222"/>
    </source>
</evidence>
<evidence type="ECO:0000256" key="10">
    <source>
        <dbReference type="ARBA" id="ARBA00022737"/>
    </source>
</evidence>
<reference evidence="19" key="1">
    <citation type="submission" date="2024-02" db="UniProtKB">
        <authorList>
            <consortium name="WormBaseParasite"/>
        </authorList>
    </citation>
    <scope>IDENTIFICATION</scope>
</reference>
<dbReference type="GO" id="GO:0015031">
    <property type="term" value="P:protein transport"/>
    <property type="evidence" value="ECO:0007669"/>
    <property type="project" value="UniProtKB-KW"/>
</dbReference>
<evidence type="ECO:0000313" key="19">
    <source>
        <dbReference type="WBParaSite" id="TCONS_00002469.p1"/>
    </source>
</evidence>
<dbReference type="InterPro" id="IPR018247">
    <property type="entry name" value="EF_Hand_1_Ca_BS"/>
</dbReference>
<dbReference type="PROSITE" id="PS00018">
    <property type="entry name" value="EF_HAND_1"/>
    <property type="match status" value="3"/>
</dbReference>
<feature type="domain" description="EF-hand" evidence="17">
    <location>
        <begin position="129"/>
        <end position="155"/>
    </location>
</feature>